<organism evidence="1 2">
    <name type="scientific">Phlebia brevispora</name>
    <dbReference type="NCBI Taxonomy" id="194682"/>
    <lineage>
        <taxon>Eukaryota</taxon>
        <taxon>Fungi</taxon>
        <taxon>Dikarya</taxon>
        <taxon>Basidiomycota</taxon>
        <taxon>Agaricomycotina</taxon>
        <taxon>Agaricomycetes</taxon>
        <taxon>Polyporales</taxon>
        <taxon>Meruliaceae</taxon>
        <taxon>Phlebia</taxon>
    </lineage>
</organism>
<evidence type="ECO:0000313" key="1">
    <source>
        <dbReference type="EMBL" id="KAJ3551199.1"/>
    </source>
</evidence>
<gene>
    <name evidence="1" type="ORF">NM688_g4847</name>
</gene>
<dbReference type="EMBL" id="JANHOG010000840">
    <property type="protein sequence ID" value="KAJ3551199.1"/>
    <property type="molecule type" value="Genomic_DNA"/>
</dbReference>
<sequence>MPEYRELIASHYTVRRWLDDEHYSHYNLSLQALWADVTRAEKAAAVHPRAKQGHVFKLSPTDSYFRGSGNDKRPLFPPAPWSGEGEIAEVRLDPGGQEIMDCSDVSRAPVQQFRPLCALTLQDVQATPRTILLNMGELYFQAHLQTHVTCQVYTRTQWDEEVCRVVAEQRGFKIAMAFDFGPHGVLAFVSMDLLFTPNWASKLNELPPCLPDVYTDYKSFVDGVAHWIIERRTGVSNRGGLAVIVIRDANKVFAGIGVYTVIEVFFLAGLSVFLTEYEVFSSPSRVARLCEASLLSRAKKFDRSFLKPCYRGYALAATKKQRLRFSPWLHVFGKSETLVSERMYQLSVQYATVLNSSAASAVAQPTSRDGLRDLYDVFEPTLIQPALEKQDSFHLGHWIFGQKEWLAIGGTISKIDPLALAFGIRGIHPRYKGFSTELTHLKYDMYCNNLFLESPQLRKRKLHPQMWTGATSGYKPVWSITPNFPENLVSVVDGKSSGTSRLYANPSVNMRPMRKQWRHTFQHVVTQTREVMSLGTAQLHPALLIKASCDALRPLQSHEFSDGSAEIMLNHDPSAPPDSEGHSASRGAQSFVYIATMSTGTMSRQSFFQSPDILLRLHKERNSTRFLVILYRAGIITGLSEVGDYVRSLDAMGGQAPEFLDDVDSLCQKHEEHCDGFQLDVLSRLDYSRCLARLVTVYVRMYIEWHTSPPPLSGSVVSMIFYLWYNYGEDQGVSGLTIILSACVQSAGRDAVD</sequence>
<name>A0ACC1T1I0_9APHY</name>
<dbReference type="Proteomes" id="UP001148662">
    <property type="component" value="Unassembled WGS sequence"/>
</dbReference>
<protein>
    <submittedName>
        <fullName evidence="1">Uncharacterized protein</fullName>
    </submittedName>
</protein>
<accession>A0ACC1T1I0</accession>
<reference evidence="1" key="1">
    <citation type="submission" date="2022-07" db="EMBL/GenBank/DDBJ databases">
        <title>Genome Sequence of Phlebia brevispora.</title>
        <authorList>
            <person name="Buettner E."/>
        </authorList>
    </citation>
    <scope>NUCLEOTIDE SEQUENCE</scope>
    <source>
        <strain evidence="1">MPL23</strain>
    </source>
</reference>
<evidence type="ECO:0000313" key="2">
    <source>
        <dbReference type="Proteomes" id="UP001148662"/>
    </source>
</evidence>
<proteinExistence type="predicted"/>
<keyword evidence="2" id="KW-1185">Reference proteome</keyword>
<comment type="caution">
    <text evidence="1">The sequence shown here is derived from an EMBL/GenBank/DDBJ whole genome shotgun (WGS) entry which is preliminary data.</text>
</comment>